<keyword evidence="2" id="KW-0472">Membrane</keyword>
<dbReference type="NCBIfam" id="TIGR00254">
    <property type="entry name" value="GGDEF"/>
    <property type="match status" value="1"/>
</dbReference>
<dbReference type="GO" id="GO:0043709">
    <property type="term" value="P:cell adhesion involved in single-species biofilm formation"/>
    <property type="evidence" value="ECO:0007669"/>
    <property type="project" value="TreeGrafter"/>
</dbReference>
<dbReference type="STRING" id="1603606.DSOUD_2707"/>
<proteinExistence type="predicted"/>
<dbReference type="InterPro" id="IPR029787">
    <property type="entry name" value="Nucleotide_cyclase"/>
</dbReference>
<dbReference type="SMART" id="SM00267">
    <property type="entry name" value="GGDEF"/>
    <property type="match status" value="1"/>
</dbReference>
<dbReference type="EC" id="2.7.7.65" evidence="1"/>
<dbReference type="Proteomes" id="UP000057158">
    <property type="component" value="Chromosome"/>
</dbReference>
<dbReference type="GO" id="GO:0005886">
    <property type="term" value="C:plasma membrane"/>
    <property type="evidence" value="ECO:0007669"/>
    <property type="project" value="TreeGrafter"/>
</dbReference>
<dbReference type="PROSITE" id="PS50887">
    <property type="entry name" value="GGDEF"/>
    <property type="match status" value="1"/>
</dbReference>
<dbReference type="PANTHER" id="PTHR45138">
    <property type="entry name" value="REGULATORY COMPONENTS OF SENSORY TRANSDUCTION SYSTEM"/>
    <property type="match status" value="1"/>
</dbReference>
<dbReference type="GO" id="GO:0007165">
    <property type="term" value="P:signal transduction"/>
    <property type="evidence" value="ECO:0007669"/>
    <property type="project" value="InterPro"/>
</dbReference>
<feature type="domain" description="GGDEF" evidence="4">
    <location>
        <begin position="300"/>
        <end position="455"/>
    </location>
</feature>
<dbReference type="GO" id="GO:1902201">
    <property type="term" value="P:negative regulation of bacterial-type flagellum-dependent cell motility"/>
    <property type="evidence" value="ECO:0007669"/>
    <property type="project" value="TreeGrafter"/>
</dbReference>
<accession>A0A0M4DJV7</accession>
<evidence type="ECO:0000256" key="1">
    <source>
        <dbReference type="ARBA" id="ARBA00012528"/>
    </source>
</evidence>
<evidence type="ECO:0000313" key="6">
    <source>
        <dbReference type="Proteomes" id="UP000057158"/>
    </source>
</evidence>
<evidence type="ECO:0000256" key="2">
    <source>
        <dbReference type="SAM" id="Phobius"/>
    </source>
</evidence>
<feature type="domain" description="HAMP" evidence="3">
    <location>
        <begin position="219"/>
        <end position="271"/>
    </location>
</feature>
<dbReference type="PANTHER" id="PTHR45138:SF25">
    <property type="entry name" value="GGDEF DOMAIN PROTEIN"/>
    <property type="match status" value="1"/>
</dbReference>
<dbReference type="SUPFAM" id="SSF158472">
    <property type="entry name" value="HAMP domain-like"/>
    <property type="match status" value="1"/>
</dbReference>
<feature type="transmembrane region" description="Helical" evidence="2">
    <location>
        <begin position="28"/>
        <end position="47"/>
    </location>
</feature>
<dbReference type="AlphaFoldDB" id="A0A0M4DJV7"/>
<dbReference type="InterPro" id="IPR003660">
    <property type="entry name" value="HAMP_dom"/>
</dbReference>
<dbReference type="SUPFAM" id="SSF55073">
    <property type="entry name" value="Nucleotide cyclase"/>
    <property type="match status" value="1"/>
</dbReference>
<dbReference type="InterPro" id="IPR000160">
    <property type="entry name" value="GGDEF_dom"/>
</dbReference>
<dbReference type="SMART" id="SM00304">
    <property type="entry name" value="HAMP"/>
    <property type="match status" value="1"/>
</dbReference>
<sequence>MEDPAGAAQHDQRKSMAMPRYTVTRKIIAVYLLVTIFSLVAIIYALGSLHTQTARSQHLVAVDFKALNLLRALRQNILAQESLEKQYLILQDPGLLELADRRQNERKDLWGALSGLELPIIAARLSPQMDRCHDEGAHLRELLGARSWRKAESFSTEILAPLRSSLLATLDQLTATQQETIDASLSDFSAESADAYRVTLLLAFFGIALSAPSALAVIFSIHKSVASLVRATKEIAAGEFEHHLDVSGEDEFGNLAREFALMGRKLRELEQLRLDANPLTHLPGNLAIDRELQARISLGQPFAHMYIDLDNFKAFGDRYGYKAGSEALALVGDLILAAVATAGTSEDMVGHIGGDDYVVLTTPEHAEPIAKELIGRFDSMAPGLYSEEDRLTGYFMGKDRFDVERKFPLLTISIAIIPSDNLEEPSPFSISQECAKMKEHLKGLPGSNYLVNRRKKLQRCPS</sequence>
<dbReference type="GO" id="GO:0052621">
    <property type="term" value="F:diguanylate cyclase activity"/>
    <property type="evidence" value="ECO:0007669"/>
    <property type="project" value="UniProtKB-EC"/>
</dbReference>
<feature type="transmembrane region" description="Helical" evidence="2">
    <location>
        <begin position="198"/>
        <end position="221"/>
    </location>
</feature>
<dbReference type="CDD" id="cd06225">
    <property type="entry name" value="HAMP"/>
    <property type="match status" value="1"/>
</dbReference>
<dbReference type="InterPro" id="IPR050469">
    <property type="entry name" value="Diguanylate_Cyclase"/>
</dbReference>
<keyword evidence="2" id="KW-1133">Transmembrane helix</keyword>
<keyword evidence="6" id="KW-1185">Reference proteome</keyword>
<keyword evidence="2" id="KW-0812">Transmembrane</keyword>
<reference evidence="5 6" key="1">
    <citation type="submission" date="2015-07" db="EMBL/GenBank/DDBJ databases">
        <title>Isolation and Genomic Characterization of a Novel Halophilic Metal-Reducing Deltaproteobacterium from the Deep Subsurface.</title>
        <authorList>
            <person name="Badalamenti J.P."/>
            <person name="Summers Z.M."/>
            <person name="Gralnick J.A."/>
            <person name="Bond D.R."/>
        </authorList>
    </citation>
    <scope>NUCLEOTIDE SEQUENCE [LARGE SCALE GENOMIC DNA]</scope>
    <source>
        <strain evidence="5 6">WTL</strain>
    </source>
</reference>
<name>A0A0M4DJV7_9BACT</name>
<dbReference type="Gene3D" id="6.10.340.10">
    <property type="match status" value="1"/>
</dbReference>
<dbReference type="PROSITE" id="PS50885">
    <property type="entry name" value="HAMP"/>
    <property type="match status" value="1"/>
</dbReference>
<gene>
    <name evidence="5" type="ORF">DSOUD_2707</name>
</gene>
<dbReference type="Gene3D" id="3.30.70.270">
    <property type="match status" value="1"/>
</dbReference>
<dbReference type="EMBL" id="CP010802">
    <property type="protein sequence ID" value="ALC17457.1"/>
    <property type="molecule type" value="Genomic_DNA"/>
</dbReference>
<evidence type="ECO:0000259" key="4">
    <source>
        <dbReference type="PROSITE" id="PS50887"/>
    </source>
</evidence>
<dbReference type="KEGG" id="des:DSOUD_2707"/>
<organism evidence="5 6">
    <name type="scientific">Desulfuromonas soudanensis</name>
    <dbReference type="NCBI Taxonomy" id="1603606"/>
    <lineage>
        <taxon>Bacteria</taxon>
        <taxon>Pseudomonadati</taxon>
        <taxon>Thermodesulfobacteriota</taxon>
        <taxon>Desulfuromonadia</taxon>
        <taxon>Desulfuromonadales</taxon>
        <taxon>Desulfuromonadaceae</taxon>
        <taxon>Desulfuromonas</taxon>
    </lineage>
</organism>
<dbReference type="Pfam" id="PF00672">
    <property type="entry name" value="HAMP"/>
    <property type="match status" value="1"/>
</dbReference>
<evidence type="ECO:0000259" key="3">
    <source>
        <dbReference type="PROSITE" id="PS50885"/>
    </source>
</evidence>
<dbReference type="InterPro" id="IPR043128">
    <property type="entry name" value="Rev_trsase/Diguanyl_cyclase"/>
</dbReference>
<evidence type="ECO:0000313" key="5">
    <source>
        <dbReference type="EMBL" id="ALC17457.1"/>
    </source>
</evidence>
<dbReference type="PATRIC" id="fig|1603606.3.peg.2940"/>
<protein>
    <recommendedName>
        <fullName evidence="1">diguanylate cyclase</fullName>
        <ecNumber evidence="1">2.7.7.65</ecNumber>
    </recommendedName>
</protein>
<dbReference type="Pfam" id="PF00990">
    <property type="entry name" value="GGDEF"/>
    <property type="match status" value="1"/>
</dbReference>